<evidence type="ECO:0000256" key="4">
    <source>
        <dbReference type="ARBA" id="ARBA00012105"/>
    </source>
</evidence>
<dbReference type="GO" id="GO:0009398">
    <property type="term" value="P:FMN biosynthetic process"/>
    <property type="evidence" value="ECO:0007669"/>
    <property type="project" value="UniProtKB-UniPathway"/>
</dbReference>
<keyword evidence="6" id="KW-0285">Flavoprotein</keyword>
<evidence type="ECO:0000313" key="16">
    <source>
        <dbReference type="EMBL" id="EPE25399.1"/>
    </source>
</evidence>
<dbReference type="PANTHER" id="PTHR22749:SF6">
    <property type="entry name" value="RIBOFLAVIN KINASE"/>
    <property type="match status" value="1"/>
</dbReference>
<dbReference type="RefSeq" id="XP_008086718.1">
    <property type="nucleotide sequence ID" value="XM_008088527.1"/>
</dbReference>
<evidence type="ECO:0000256" key="14">
    <source>
        <dbReference type="SAM" id="MobiDB-lite"/>
    </source>
</evidence>
<dbReference type="InterPro" id="IPR023465">
    <property type="entry name" value="Riboflavin_kinase_dom_sf"/>
</dbReference>
<feature type="compositionally biased region" description="Basic and acidic residues" evidence="14">
    <location>
        <begin position="22"/>
        <end position="31"/>
    </location>
</feature>
<dbReference type="SMART" id="SM00904">
    <property type="entry name" value="Flavokinase"/>
    <property type="match status" value="1"/>
</dbReference>
<dbReference type="GO" id="GO:0005524">
    <property type="term" value="F:ATP binding"/>
    <property type="evidence" value="ECO:0007669"/>
    <property type="project" value="UniProtKB-KW"/>
</dbReference>
<dbReference type="GO" id="GO:0009231">
    <property type="term" value="P:riboflavin biosynthetic process"/>
    <property type="evidence" value="ECO:0007669"/>
    <property type="project" value="InterPro"/>
</dbReference>
<name>S3CJK6_GLAL2</name>
<dbReference type="STRING" id="1116229.S3CJK6"/>
<evidence type="ECO:0000256" key="13">
    <source>
        <dbReference type="ARBA" id="ARBA00047880"/>
    </source>
</evidence>
<evidence type="ECO:0000256" key="5">
    <source>
        <dbReference type="ARBA" id="ARBA00017394"/>
    </source>
</evidence>
<keyword evidence="8" id="KW-0808">Transferase</keyword>
<dbReference type="eggNOG" id="KOG3110">
    <property type="taxonomic scope" value="Eukaryota"/>
</dbReference>
<feature type="region of interest" description="Disordered" evidence="14">
    <location>
        <begin position="103"/>
        <end position="124"/>
    </location>
</feature>
<keyword evidence="9" id="KW-0547">Nucleotide-binding</keyword>
<dbReference type="Proteomes" id="UP000016922">
    <property type="component" value="Unassembled WGS sequence"/>
</dbReference>
<feature type="region of interest" description="Disordered" evidence="14">
    <location>
        <begin position="252"/>
        <end position="274"/>
    </location>
</feature>
<evidence type="ECO:0000256" key="9">
    <source>
        <dbReference type="ARBA" id="ARBA00022741"/>
    </source>
</evidence>
<dbReference type="OrthoDB" id="276388at2759"/>
<evidence type="ECO:0000256" key="8">
    <source>
        <dbReference type="ARBA" id="ARBA00022679"/>
    </source>
</evidence>
<evidence type="ECO:0000256" key="7">
    <source>
        <dbReference type="ARBA" id="ARBA00022643"/>
    </source>
</evidence>
<dbReference type="InterPro" id="IPR015865">
    <property type="entry name" value="Riboflavin_kinase_bac/euk"/>
</dbReference>
<evidence type="ECO:0000256" key="12">
    <source>
        <dbReference type="ARBA" id="ARBA00029960"/>
    </source>
</evidence>
<keyword evidence="11" id="KW-0067">ATP-binding</keyword>
<feature type="domain" description="Riboflavin kinase" evidence="15">
    <location>
        <begin position="31"/>
        <end position="219"/>
    </location>
</feature>
<evidence type="ECO:0000256" key="3">
    <source>
        <dbReference type="ARBA" id="ARBA00010108"/>
    </source>
</evidence>
<gene>
    <name evidence="16" type="ORF">GLAREA_01311</name>
</gene>
<dbReference type="SUPFAM" id="SSF82114">
    <property type="entry name" value="Riboflavin kinase-like"/>
    <property type="match status" value="1"/>
</dbReference>
<evidence type="ECO:0000259" key="15">
    <source>
        <dbReference type="SMART" id="SM00904"/>
    </source>
</evidence>
<evidence type="ECO:0000256" key="6">
    <source>
        <dbReference type="ARBA" id="ARBA00022630"/>
    </source>
</evidence>
<evidence type="ECO:0000256" key="1">
    <source>
        <dbReference type="ARBA" id="ARBA00003572"/>
    </source>
</evidence>
<evidence type="ECO:0000313" key="17">
    <source>
        <dbReference type="Proteomes" id="UP000016922"/>
    </source>
</evidence>
<dbReference type="GO" id="GO:0005739">
    <property type="term" value="C:mitochondrion"/>
    <property type="evidence" value="ECO:0007669"/>
    <property type="project" value="TreeGrafter"/>
</dbReference>
<organism evidence="16 17">
    <name type="scientific">Glarea lozoyensis (strain ATCC 20868 / MF5171)</name>
    <dbReference type="NCBI Taxonomy" id="1116229"/>
    <lineage>
        <taxon>Eukaryota</taxon>
        <taxon>Fungi</taxon>
        <taxon>Dikarya</taxon>
        <taxon>Ascomycota</taxon>
        <taxon>Pezizomycotina</taxon>
        <taxon>Leotiomycetes</taxon>
        <taxon>Helotiales</taxon>
        <taxon>Helotiaceae</taxon>
        <taxon>Glarea</taxon>
    </lineage>
</organism>
<dbReference type="KEGG" id="glz:GLAREA_01311"/>
<feature type="region of interest" description="Disordered" evidence="14">
    <location>
        <begin position="1"/>
        <end position="31"/>
    </location>
</feature>
<dbReference type="GO" id="GO:0008531">
    <property type="term" value="F:riboflavin kinase activity"/>
    <property type="evidence" value="ECO:0007669"/>
    <property type="project" value="UniProtKB-EC"/>
</dbReference>
<comment type="similarity">
    <text evidence="3">Belongs to the flavokinase family.</text>
</comment>
<protein>
    <recommendedName>
        <fullName evidence="5">Riboflavin kinase</fullName>
        <ecNumber evidence="4">2.7.1.26</ecNumber>
    </recommendedName>
    <alternativeName>
        <fullName evidence="12">Flavin mononucleotide kinase 1</fullName>
    </alternativeName>
</protein>
<sequence>MPSATESAEIRSHRPSVVGADEGPKPEYPRRMEGVVEHGFKRGSKDLGFPTANITVEGVPWLNEDGLENTNASSIETMKGTSPTKDPIDGVHFGWVSLRLHDTHPDLQTPPKIQPQHSPDRKSKDHAIFPLSDLKTPPPSSSNWRIYPMVMSIGFNPFYGNKERSAEVFIMNDFQEDFYGDYMRVSILGYIRKELNYIDVESLKNDINTDVDVALKSLARENWGVGKEESWLLGEGYSQELFEEKTREAEERARKKEAIEKAGKEKEKENEAKI</sequence>
<dbReference type="InterPro" id="IPR023468">
    <property type="entry name" value="Riboflavin_kinase"/>
</dbReference>
<comment type="pathway">
    <text evidence="2">Cofactor biosynthesis; FMN biosynthesis; FMN from riboflavin (ATP route): step 1/1.</text>
</comment>
<keyword evidence="10 16" id="KW-0418">Kinase</keyword>
<evidence type="ECO:0000256" key="10">
    <source>
        <dbReference type="ARBA" id="ARBA00022777"/>
    </source>
</evidence>
<evidence type="ECO:0000256" key="2">
    <source>
        <dbReference type="ARBA" id="ARBA00005201"/>
    </source>
</evidence>
<dbReference type="GeneID" id="19460369"/>
<comment type="catalytic activity">
    <reaction evidence="13">
        <text>riboflavin + ATP = FMN + ADP + H(+)</text>
        <dbReference type="Rhea" id="RHEA:14357"/>
        <dbReference type="ChEBI" id="CHEBI:15378"/>
        <dbReference type="ChEBI" id="CHEBI:30616"/>
        <dbReference type="ChEBI" id="CHEBI:57986"/>
        <dbReference type="ChEBI" id="CHEBI:58210"/>
        <dbReference type="ChEBI" id="CHEBI:456216"/>
        <dbReference type="EC" id="2.7.1.26"/>
    </reaction>
</comment>
<proteinExistence type="inferred from homology"/>
<dbReference type="UniPathway" id="UPA00276">
    <property type="reaction ID" value="UER00406"/>
</dbReference>
<keyword evidence="17" id="KW-1185">Reference proteome</keyword>
<keyword evidence="7" id="KW-0288">FMN</keyword>
<dbReference type="Gene3D" id="2.40.30.30">
    <property type="entry name" value="Riboflavin kinase-like"/>
    <property type="match status" value="1"/>
</dbReference>
<comment type="function">
    <text evidence="1">Catalyzes the phosphorylation of riboflavin (vitamin B2) to form flavin mononucleotide (FMN) coenzyme.</text>
</comment>
<dbReference type="EMBL" id="KE145371">
    <property type="protein sequence ID" value="EPE25399.1"/>
    <property type="molecule type" value="Genomic_DNA"/>
</dbReference>
<dbReference type="PANTHER" id="PTHR22749">
    <property type="entry name" value="RIBOFLAVIN KINASE/FMN ADENYLYLTRANSFERASE"/>
    <property type="match status" value="1"/>
</dbReference>
<dbReference type="Pfam" id="PF01687">
    <property type="entry name" value="Flavokinase"/>
    <property type="match status" value="1"/>
</dbReference>
<dbReference type="AlphaFoldDB" id="S3CJK6"/>
<accession>S3CJK6</accession>
<reference evidence="16 17" key="1">
    <citation type="journal article" date="2013" name="BMC Genomics">
        <title>Genomics-driven discovery of the pneumocandin biosynthetic gene cluster in the fungus Glarea lozoyensis.</title>
        <authorList>
            <person name="Chen L."/>
            <person name="Yue Q."/>
            <person name="Zhang X."/>
            <person name="Xiang M."/>
            <person name="Wang C."/>
            <person name="Li S."/>
            <person name="Che Y."/>
            <person name="Ortiz-Lopez F.J."/>
            <person name="Bills G.F."/>
            <person name="Liu X."/>
            <person name="An Z."/>
        </authorList>
    </citation>
    <scope>NUCLEOTIDE SEQUENCE [LARGE SCALE GENOMIC DNA]</scope>
    <source>
        <strain evidence="17">ATCC 20868 / MF5171</strain>
    </source>
</reference>
<dbReference type="EC" id="2.7.1.26" evidence="4"/>
<dbReference type="HOGENOM" id="CLU_048437_3_2_1"/>
<evidence type="ECO:0000256" key="11">
    <source>
        <dbReference type="ARBA" id="ARBA00022840"/>
    </source>
</evidence>